<dbReference type="Gene3D" id="2.60.120.290">
    <property type="entry name" value="Spermadhesin, CUB domain"/>
    <property type="match status" value="8"/>
</dbReference>
<evidence type="ECO:0000256" key="10">
    <source>
        <dbReference type="ARBA" id="ARBA00061013"/>
    </source>
</evidence>
<feature type="transmembrane region" description="Helical" evidence="13">
    <location>
        <begin position="2533"/>
        <end position="2554"/>
    </location>
</feature>
<feature type="disulfide bond" evidence="12">
    <location>
        <begin position="2307"/>
        <end position="2334"/>
    </location>
</feature>
<gene>
    <name evidence="17" type="ORF">DUI87_06005</name>
</gene>
<keyword evidence="7 13" id="KW-0472">Membrane</keyword>
<comment type="subcellular location">
    <subcellularLocation>
        <location evidence="1">Membrane</location>
    </subcellularLocation>
</comment>
<comment type="caution">
    <text evidence="12">Lacks conserved residue(s) required for the propagation of feature annotation.</text>
</comment>
<evidence type="ECO:0000256" key="6">
    <source>
        <dbReference type="ARBA" id="ARBA00022989"/>
    </source>
</evidence>
<sequence length="2609" mass="287218">MGNKKEELEAMVQQQSYGVVAITETWWDDSRGWSTAHNGYKLFRRNRQGRRGGGVALYIKQTFDTVGIETKDDGVECLWVRIKGKADILLGVCYCPPSQEEEVDNLFYKQLGNVSRSSAIVLVGDFNLPDICWELNTAEKRQSRKFLQCMEDNFLSQLVTPLVDAERAVDVVYLDFIKAFYTVSHSTLLDKLAARGLDRSTLCWIRNWLDGQAQRVVVNNAASSWQPGTSGVPQGSVLGPVLFNILIDNMDEGMESFISKFANDTKLGVCVNLLEGRRALQKDLEWLDGWAESNRMRFNKSKCRVLHFGHNNPLQCYRPGTVWLDSAQEERDLGVLVPAAEHEPAVCPGGQEGQWHPGLDQEWWLTGTVSQKETLAYAAPAPMLSQGRFVKVLVYDGKDSSSRSLGVFTKNDMMGVILNSTSNHMWIEFNTNGSDTDQGFQLTYTSFDLVKCKDPGIPNYGYKIRDEGHFIDTVILYSCNPGYTMHGSSIMTCLSGDRRVWDKPLPTCIAECGGQIHAATSGRILSPGYPAPYDNNLHCTWIIEADPGKTISLHFIVFDTEVAHDILKVWDGPVESSILLKEWSGSALPEDIHSTFNSLTLQFDSDFFISKSGFSIQFSTSIASTCNDPGTPQNGTRYGDTREPGDTTTFQCDPGYQLQGQAKITCVQLNNRFFWQPDPPTCIAACGGNLTGPAGVILSPNYPQPYPPGKECDWRIKVNPDFVIALIFKSFNMEPSYDFLHIYEGEDSNSPLIGSFQGSQAPERIESSGNSLFLAFRSDASVGMSGFAIDYKEKPREACFDPGNIMNGTRIGTDFKLGSAITYQCDSGYKIIEPSTITCVIGADGKPAWNRALPSCNAPCGGQYTGSEGVVLSPNYPHNYTAGQTCHYSITVPKEFVVFGQFAYFQTALNDVAELFDGENSQARLLSSLSGSHSGETLPLATSNQILLRFSAKSGASARGFHFVYQAVPRTSDTQCSSVPEPRYGRRIGSEFSAGSVVRFECSPGYLLQGSKAIRCQSVPNALAQWNDTVPSCVEESTYMVKYLMYYTTLSARFNIGTILGCGYIRMISVDRDCVYCYVFRVCCYSKIQVISFATEHNWDSLEIYDGGDMTAPRLGSFSGTTVPALLNSTSNQLYLHFHSDISVAAAGFHLEYKTKCGGTLTNMAGVILSPGFPGNYPSNLDCTWKILLPIGYGAHIQFLNFSTEANHDFLEIQNGPHHTSSMIGQFSGMELPSPLLSTTHETLVHFYSDHSENRQGFKLTYQGSETAMYVKSQYLRYKQSLYTKSENSHGSLIGKPLCQKGKKEDPKNYRPIIFTSVPGKLMEKLILEAYELQNCPDPPPFLNGYIVNSDYSVGQSVSFECYPGYVLRGQPVLTCQHGINRNWNYNFPRCEAPCGYNVTAQNGTVYSPGFPEEYPNSKDCTWLIIVSPGHGIYINFTLLQTEPVNDYIAVWDGPDHNSPQLGVFSGNTALETAYSSTNQVLLKFHSDFSTGGFFVLNFHAYQLRKCQPPPTVPHADLFTEDDDFEIGDFVKYRCHPGFTLTGQDILTCKLNAQLQFEGSSPSCEAQCPANEIRTESSGVILSPGYPGTYPNSQTCSWTIKVEPGYNISIFVEMFQSEKQFDELEVFDGSSGQSPLLVALSGNHTGQLNFTSKMNQLYLRWSTDHATSKKGFKIRYSAPYCSLNPTLRNGGIVNKTGGPAGSKVRYYCKPGYRMIGQNNATCRRYQNGMYQWDSPVPICHAVSCGIPESPGNGSVIGNEFTLGSRLIYECNEGFKLESSQQATAVCQEDGLWSNKGRPPVCKSVTCPSIETLLSEHVVWRLVSGSLNEYGAQVMLSCSPGYYLLGRRLIQCRTNGTWSVGNERPTCKVISCGGLPSPPNGNKIGTLTVYGATAIFTCNTGYTLVGSHVRECLANGLWSAGHCGSPDPIVNGHISGDGFSYRDTVVYQCNPGFRLVGTSVRICLQDHKWSGQTPVCVPITCGHPGNPAHGMTNGSEFNLNDMVNFTCNTGYLLQGTSRAQCRSNGQWSSPLPNCRVVNCSDPGFVENAIRHGQQNYPESFKYGTSVAYHCKKGFYLLGSSVLTCKANGLWDRSLPKCLCNNPGFCDDPGVPAHGSRLGDEFKTKSLLRFSCEMGYQLRGSAERMCLLNGSWSGIQPVCEAVSCGNPGTPANGMIIYTDGILFSSSVIYACWEGYKTSGLTTRHCTANGTWTGTAPDCTVINCGDPGALANGIQFGNDFTFNKTVSYQCNPGYLMEPASSSTIRCVKDSTWNQSKPICKAITCGPPPTVLYGKVEGSDYRWGASVSYSCAEGYQLSNTAILSCEGQGVWRGDIPQCLPHACRQPETPAHVDVKAIDLPTLGYTLVYTCQPGFFLAGGSEHRTCKPDMKWTGKSPICKSKGVREVNETITKTPGKRQPATLTVDWFNTTSSKVNATFIEASNIQLKLSGVYKKEETHLLLKAFQIKGPSDIFVSKYENDNWALDGYVSSGLERGVFTYQGDIHGKDFGKFMLQRQGPLSADTDLSNHYYGTNSSSVAAAILVPFFALILSGFAFYLYKHRTRPKVQYNGYAGHENSNGQASFENPMYDTNLKPTEAKAVRFDTTLNTVCTVV</sequence>
<feature type="domain" description="Sushi" evidence="16">
    <location>
        <begin position="2279"/>
        <end position="2336"/>
    </location>
</feature>
<evidence type="ECO:0000256" key="2">
    <source>
        <dbReference type="ARBA" id="ARBA00022659"/>
    </source>
</evidence>
<dbReference type="FunFam" id="2.10.70.10:FF:000011">
    <property type="entry name" value="CUB and sushi domain-containing protein 3 isoform A"/>
    <property type="match status" value="2"/>
</dbReference>
<dbReference type="Gene3D" id="2.10.70.10">
    <property type="entry name" value="Complement Module, domain 1"/>
    <property type="match status" value="18"/>
</dbReference>
<dbReference type="PROSITE" id="PS50923">
    <property type="entry name" value="SUSHI"/>
    <property type="match status" value="17"/>
</dbReference>
<dbReference type="GO" id="GO:0016020">
    <property type="term" value="C:membrane"/>
    <property type="evidence" value="ECO:0007669"/>
    <property type="project" value="UniProtKB-SubCell"/>
</dbReference>
<feature type="domain" description="Sushi" evidence="16">
    <location>
        <begin position="2337"/>
        <end position="2396"/>
    </location>
</feature>
<feature type="disulfide bond" evidence="12">
    <location>
        <begin position="2189"/>
        <end position="2216"/>
    </location>
</feature>
<feature type="disulfide bond" evidence="12">
    <location>
        <begin position="2130"/>
        <end position="2157"/>
    </location>
</feature>
<dbReference type="Pfam" id="PF03372">
    <property type="entry name" value="Exo_endo_phos"/>
    <property type="match status" value="1"/>
</dbReference>
<feature type="domain" description="Sushi" evidence="16">
    <location>
        <begin position="2036"/>
        <end position="2098"/>
    </location>
</feature>
<comment type="similarity">
    <text evidence="10">Belongs to the CSMD family.</text>
</comment>
<organism evidence="17 18">
    <name type="scientific">Hirundo rustica rustica</name>
    <dbReference type="NCBI Taxonomy" id="333673"/>
    <lineage>
        <taxon>Eukaryota</taxon>
        <taxon>Metazoa</taxon>
        <taxon>Chordata</taxon>
        <taxon>Craniata</taxon>
        <taxon>Vertebrata</taxon>
        <taxon>Euteleostomi</taxon>
        <taxon>Archelosauria</taxon>
        <taxon>Archosauria</taxon>
        <taxon>Dinosauria</taxon>
        <taxon>Saurischia</taxon>
        <taxon>Theropoda</taxon>
        <taxon>Coelurosauria</taxon>
        <taxon>Aves</taxon>
        <taxon>Neognathae</taxon>
        <taxon>Neoaves</taxon>
        <taxon>Telluraves</taxon>
        <taxon>Australaves</taxon>
        <taxon>Passeriformes</taxon>
        <taxon>Sylvioidea</taxon>
        <taxon>Hirundinidae</taxon>
        <taxon>Hirundo</taxon>
    </lineage>
</organism>
<dbReference type="SUPFAM" id="SSF57535">
    <property type="entry name" value="Complement control module/SCR domain"/>
    <property type="match status" value="18"/>
</dbReference>
<feature type="domain" description="Sushi" evidence="16">
    <location>
        <begin position="624"/>
        <end position="684"/>
    </location>
</feature>
<feature type="domain" description="Sushi" evidence="16">
    <location>
        <begin position="1679"/>
        <end position="1741"/>
    </location>
</feature>
<proteinExistence type="inferred from homology"/>
<feature type="domain" description="CUB" evidence="14">
    <location>
        <begin position="1099"/>
        <end position="1156"/>
    </location>
</feature>
<dbReference type="Proteomes" id="UP000269221">
    <property type="component" value="Unassembled WGS sequence"/>
</dbReference>
<dbReference type="EMBL" id="QRBI01000099">
    <property type="protein sequence ID" value="RMC17424.1"/>
    <property type="molecule type" value="Genomic_DNA"/>
</dbReference>
<feature type="disulfide bond" evidence="12">
    <location>
        <begin position="1948"/>
        <end position="1975"/>
    </location>
</feature>
<feature type="domain" description="Reverse transcriptase" evidence="15">
    <location>
        <begin position="1"/>
        <end position="328"/>
    </location>
</feature>
<feature type="domain" description="CUB" evidence="14">
    <location>
        <begin position="860"/>
        <end position="968"/>
    </location>
</feature>
<feature type="domain" description="CUB" evidence="14">
    <location>
        <begin position="1568"/>
        <end position="1679"/>
    </location>
</feature>
<feature type="domain" description="Sushi" evidence="16">
    <location>
        <begin position="974"/>
        <end position="1035"/>
    </location>
</feature>
<name>A0A3M0L0W7_HIRRU</name>
<feature type="disulfide bond" evidence="12">
    <location>
        <begin position="2006"/>
        <end position="2033"/>
    </location>
</feature>
<dbReference type="SUPFAM" id="SSF56219">
    <property type="entry name" value="DNase I-like"/>
    <property type="match status" value="1"/>
</dbReference>
<dbReference type="InterPro" id="IPR000436">
    <property type="entry name" value="Sushi_SCR_CCP_dom"/>
</dbReference>
<evidence type="ECO:0000256" key="9">
    <source>
        <dbReference type="ARBA" id="ARBA00023180"/>
    </source>
</evidence>
<feature type="domain" description="Sushi" evidence="16">
    <location>
        <begin position="1804"/>
        <end position="1868"/>
    </location>
</feature>
<protein>
    <recommendedName>
        <fullName evidence="19">CUB and sushi domain-containing protein 1</fullName>
    </recommendedName>
</protein>
<evidence type="ECO:0000259" key="14">
    <source>
        <dbReference type="PROSITE" id="PS01180"/>
    </source>
</evidence>
<dbReference type="FunFam" id="2.60.120.290:FF:000001">
    <property type="entry name" value="CUB and sushi domain-containing protein 3 isoform X1"/>
    <property type="match status" value="6"/>
</dbReference>
<dbReference type="InterPro" id="IPR035976">
    <property type="entry name" value="Sushi/SCR/CCP_sf"/>
</dbReference>
<keyword evidence="8 12" id="KW-1015">Disulfide bond</keyword>
<keyword evidence="6 13" id="KW-1133">Transmembrane helix</keyword>
<dbReference type="InterPro" id="IPR035914">
    <property type="entry name" value="Sperma_CUB_dom_sf"/>
</dbReference>
<evidence type="ECO:0000313" key="17">
    <source>
        <dbReference type="EMBL" id="RMC17424.1"/>
    </source>
</evidence>
<keyword evidence="3 13" id="KW-0812">Transmembrane</keyword>
<dbReference type="GO" id="GO:0003824">
    <property type="term" value="F:catalytic activity"/>
    <property type="evidence" value="ECO:0007669"/>
    <property type="project" value="InterPro"/>
</dbReference>
<feature type="domain" description="CUB" evidence="14">
    <location>
        <begin position="1157"/>
        <end position="1265"/>
    </location>
</feature>
<evidence type="ECO:0000259" key="16">
    <source>
        <dbReference type="PROSITE" id="PS50923"/>
    </source>
</evidence>
<keyword evidence="4" id="KW-0732">Signal</keyword>
<keyword evidence="2 12" id="KW-0768">Sushi</keyword>
<evidence type="ECO:0000313" key="18">
    <source>
        <dbReference type="Proteomes" id="UP000269221"/>
    </source>
</evidence>
<dbReference type="SUPFAM" id="SSF49854">
    <property type="entry name" value="Spermadhesin, CUB domain"/>
    <property type="match status" value="8"/>
</dbReference>
<dbReference type="Pfam" id="PF00078">
    <property type="entry name" value="RVT_1"/>
    <property type="match status" value="1"/>
</dbReference>
<dbReference type="InterPro" id="IPR051277">
    <property type="entry name" value="SEZ6_CSMD_C4BPB_Regulators"/>
</dbReference>
<keyword evidence="5" id="KW-0677">Repeat</keyword>
<dbReference type="PANTHER" id="PTHR45656">
    <property type="entry name" value="PROTEIN CBR-CLEC-78"/>
    <property type="match status" value="1"/>
</dbReference>
<evidence type="ECO:0000259" key="15">
    <source>
        <dbReference type="PROSITE" id="PS50878"/>
    </source>
</evidence>
<dbReference type="Pfam" id="PF00084">
    <property type="entry name" value="Sushi"/>
    <property type="match status" value="18"/>
</dbReference>
<evidence type="ECO:0000256" key="12">
    <source>
        <dbReference type="PROSITE-ProRule" id="PRU00302"/>
    </source>
</evidence>
<dbReference type="InterPro" id="IPR000477">
    <property type="entry name" value="RT_dom"/>
</dbReference>
<evidence type="ECO:0000256" key="8">
    <source>
        <dbReference type="ARBA" id="ARBA00023157"/>
    </source>
</evidence>
<feature type="domain" description="CUB" evidence="14">
    <location>
        <begin position="1395"/>
        <end position="1506"/>
    </location>
</feature>
<dbReference type="FunFam" id="2.10.70.10:FF:000002">
    <property type="entry name" value="CUB and Sushi multiple domains 3"/>
    <property type="match status" value="4"/>
</dbReference>
<dbReference type="CDD" id="cd00033">
    <property type="entry name" value="CCP"/>
    <property type="match status" value="18"/>
</dbReference>
<feature type="domain" description="Sushi" evidence="16">
    <location>
        <begin position="2102"/>
        <end position="2159"/>
    </location>
</feature>
<dbReference type="PROSITE" id="PS01180">
    <property type="entry name" value="CUB"/>
    <property type="match status" value="7"/>
</dbReference>
<dbReference type="InterPro" id="IPR005135">
    <property type="entry name" value="Endo/exonuclease/phosphatase"/>
</dbReference>
<feature type="disulfide bond" evidence="11">
    <location>
        <begin position="512"/>
        <end position="539"/>
    </location>
</feature>
<evidence type="ECO:0008006" key="19">
    <source>
        <dbReference type="Google" id="ProtNLM"/>
    </source>
</evidence>
<feature type="domain" description="CUB" evidence="14">
    <location>
        <begin position="512"/>
        <end position="621"/>
    </location>
</feature>
<feature type="disulfide bond" evidence="12">
    <location>
        <begin position="2069"/>
        <end position="2096"/>
    </location>
</feature>
<evidence type="ECO:0000256" key="11">
    <source>
        <dbReference type="PROSITE-ProRule" id="PRU00059"/>
    </source>
</evidence>
<dbReference type="SMART" id="SM00042">
    <property type="entry name" value="CUB"/>
    <property type="match status" value="8"/>
</dbReference>
<feature type="domain" description="Sushi" evidence="16">
    <location>
        <begin position="797"/>
        <end position="858"/>
    </location>
</feature>
<evidence type="ECO:0000256" key="5">
    <source>
        <dbReference type="ARBA" id="ARBA00022737"/>
    </source>
</evidence>
<keyword evidence="9" id="KW-0325">Glycoprotein</keyword>
<evidence type="ECO:0000256" key="13">
    <source>
        <dbReference type="SAM" id="Phobius"/>
    </source>
</evidence>
<feature type="domain" description="Sushi" evidence="16">
    <location>
        <begin position="1920"/>
        <end position="1977"/>
    </location>
</feature>
<evidence type="ECO:0000256" key="7">
    <source>
        <dbReference type="ARBA" id="ARBA00023136"/>
    </source>
</evidence>
<feature type="domain" description="Sushi" evidence="16">
    <location>
        <begin position="1334"/>
        <end position="1393"/>
    </location>
</feature>
<keyword evidence="18" id="KW-1185">Reference proteome</keyword>
<feature type="domain" description="CUB" evidence="14">
    <location>
        <begin position="686"/>
        <end position="794"/>
    </location>
</feature>
<evidence type="ECO:0000256" key="4">
    <source>
        <dbReference type="ARBA" id="ARBA00022729"/>
    </source>
</evidence>
<dbReference type="PROSITE" id="PS50878">
    <property type="entry name" value="RT_POL"/>
    <property type="match status" value="1"/>
</dbReference>
<reference evidence="17 18" key="1">
    <citation type="submission" date="2018-07" db="EMBL/GenBank/DDBJ databases">
        <title>A high quality draft genome assembly of the barn swallow (H. rustica rustica).</title>
        <authorList>
            <person name="Formenti G."/>
            <person name="Chiara M."/>
            <person name="Poveda L."/>
            <person name="Francoijs K.-J."/>
            <person name="Bonisoli-Alquati A."/>
            <person name="Canova L."/>
            <person name="Gianfranceschi L."/>
            <person name="Horner D.S."/>
            <person name="Saino N."/>
        </authorList>
    </citation>
    <scope>NUCLEOTIDE SEQUENCE [LARGE SCALE GENOMIC DNA]</scope>
    <source>
        <strain evidence="17">Chelidonia</strain>
        <tissue evidence="17">Blood</tissue>
    </source>
</reference>
<feature type="domain" description="Sushi" evidence="16">
    <location>
        <begin position="1742"/>
        <end position="1803"/>
    </location>
</feature>
<feature type="domain" description="Sushi" evidence="16">
    <location>
        <begin position="450"/>
        <end position="510"/>
    </location>
</feature>
<dbReference type="Gene3D" id="3.60.10.10">
    <property type="entry name" value="Endonuclease/exonuclease/phosphatase"/>
    <property type="match status" value="1"/>
</dbReference>
<evidence type="ECO:0000256" key="3">
    <source>
        <dbReference type="ARBA" id="ARBA00022692"/>
    </source>
</evidence>
<dbReference type="STRING" id="333673.A0A3M0L0W7"/>
<dbReference type="InterPro" id="IPR036691">
    <property type="entry name" value="Endo/exonu/phosph_ase_sf"/>
</dbReference>
<feature type="domain" description="Sushi" evidence="16">
    <location>
        <begin position="2219"/>
        <end position="2278"/>
    </location>
</feature>
<dbReference type="InterPro" id="IPR000859">
    <property type="entry name" value="CUB_dom"/>
</dbReference>
<feature type="domain" description="Sushi" evidence="16">
    <location>
        <begin position="1505"/>
        <end position="1566"/>
    </location>
</feature>
<feature type="domain" description="Sushi" evidence="16">
    <location>
        <begin position="1978"/>
        <end position="2035"/>
    </location>
</feature>
<comment type="caution">
    <text evidence="17">The sequence shown here is derived from an EMBL/GenBank/DDBJ whole genome shotgun (WGS) entry which is preliminary data.</text>
</comment>
<dbReference type="PANTHER" id="PTHR45656:SF4">
    <property type="entry name" value="PROTEIN CBR-CLEC-78"/>
    <property type="match status" value="1"/>
</dbReference>
<dbReference type="CDD" id="cd00041">
    <property type="entry name" value="CUB"/>
    <property type="match status" value="8"/>
</dbReference>
<dbReference type="Pfam" id="PF00431">
    <property type="entry name" value="CUB"/>
    <property type="match status" value="7"/>
</dbReference>
<evidence type="ECO:0000256" key="1">
    <source>
        <dbReference type="ARBA" id="ARBA00004370"/>
    </source>
</evidence>
<accession>A0A3M0L0W7</accession>
<feature type="domain" description="Sushi" evidence="16">
    <location>
        <begin position="2160"/>
        <end position="2218"/>
    </location>
</feature>
<dbReference type="SMART" id="SM00032">
    <property type="entry name" value="CCP"/>
    <property type="match status" value="18"/>
</dbReference>
<dbReference type="OrthoDB" id="5804959at2759"/>